<keyword evidence="2" id="KW-0812">Transmembrane</keyword>
<feature type="compositionally biased region" description="Polar residues" evidence="1">
    <location>
        <begin position="201"/>
        <end position="211"/>
    </location>
</feature>
<proteinExistence type="predicted"/>
<feature type="compositionally biased region" description="Basic and acidic residues" evidence="1">
    <location>
        <begin position="294"/>
        <end position="305"/>
    </location>
</feature>
<keyword evidence="2" id="KW-1133">Transmembrane helix</keyword>
<evidence type="ECO:0000313" key="3">
    <source>
        <dbReference type="EMBL" id="MBB5059034.1"/>
    </source>
</evidence>
<gene>
    <name evidence="3" type="ORF">HDF16_003757</name>
</gene>
<dbReference type="EMBL" id="JACHIP010000005">
    <property type="protein sequence ID" value="MBB5059034.1"/>
    <property type="molecule type" value="Genomic_DNA"/>
</dbReference>
<feature type="transmembrane region" description="Helical" evidence="2">
    <location>
        <begin position="69"/>
        <end position="90"/>
    </location>
</feature>
<evidence type="ECO:0000313" key="4">
    <source>
        <dbReference type="Proteomes" id="UP000540989"/>
    </source>
</evidence>
<dbReference type="RefSeq" id="WP_184219808.1">
    <property type="nucleotide sequence ID" value="NZ_JACHIP010000005.1"/>
</dbReference>
<feature type="compositionally biased region" description="Polar residues" evidence="1">
    <location>
        <begin position="323"/>
        <end position="337"/>
    </location>
</feature>
<evidence type="ECO:0000256" key="1">
    <source>
        <dbReference type="SAM" id="MobiDB-lite"/>
    </source>
</evidence>
<name>A0A7W7ZFL9_9BACT</name>
<keyword evidence="2" id="KW-0472">Membrane</keyword>
<evidence type="ECO:0000256" key="2">
    <source>
        <dbReference type="SAM" id="Phobius"/>
    </source>
</evidence>
<reference evidence="3 4" key="1">
    <citation type="submission" date="2020-08" db="EMBL/GenBank/DDBJ databases">
        <title>Genomic Encyclopedia of Type Strains, Phase IV (KMG-V): Genome sequencing to study the core and pangenomes of soil and plant-associated prokaryotes.</title>
        <authorList>
            <person name="Whitman W."/>
        </authorList>
    </citation>
    <scope>NUCLEOTIDE SEQUENCE [LARGE SCALE GENOMIC DNA]</scope>
    <source>
        <strain evidence="3 4">M8UP14</strain>
    </source>
</reference>
<accession>A0A7W7ZFL9</accession>
<comment type="caution">
    <text evidence="3">The sequence shown here is derived from an EMBL/GenBank/DDBJ whole genome shotgun (WGS) entry which is preliminary data.</text>
</comment>
<feature type="compositionally biased region" description="Basic residues" evidence="1">
    <location>
        <begin position="239"/>
        <end position="254"/>
    </location>
</feature>
<keyword evidence="4" id="KW-1185">Reference proteome</keyword>
<sequence>MPTGSPVARQPDRGPSEINLSANWLRSAAAARCALGTSAIVFLLAFCASPALAAPSMTAITVSGVRNEVIWPILCGTAGILAFLMLRAIVRLARAAVARSSNRKRNGDLPATSIEQFVEEAQRLYINPQIAHETFQLLVSLVPAGSTISANDELRGSLRLSDQQIGSLLSALPELCDRSRQPADAATVLSVYDLLHHIESSPKSASGQSPIRNGAIVPAVPASPTSPLADLKNASPRGSRFRTRAHFSGVKRRASDHSGPYRRATDRRPDENYTGPLRRASDRQDVSGSGSAPRTDDRRSSERRAVVPQETSEPARQHRAVSADTSLLNQYLNTSSKQGGGEQDRDRIAPAMAREGVLVAAAPLQQR</sequence>
<protein>
    <submittedName>
        <fullName evidence="3">Uncharacterized protein</fullName>
    </submittedName>
</protein>
<dbReference type="Proteomes" id="UP000540989">
    <property type="component" value="Unassembled WGS sequence"/>
</dbReference>
<dbReference type="AlphaFoldDB" id="A0A7W7ZFL9"/>
<organism evidence="3 4">
    <name type="scientific">Granulicella aggregans</name>
    <dbReference type="NCBI Taxonomy" id="474949"/>
    <lineage>
        <taxon>Bacteria</taxon>
        <taxon>Pseudomonadati</taxon>
        <taxon>Acidobacteriota</taxon>
        <taxon>Terriglobia</taxon>
        <taxon>Terriglobales</taxon>
        <taxon>Acidobacteriaceae</taxon>
        <taxon>Granulicella</taxon>
    </lineage>
</organism>
<feature type="region of interest" description="Disordered" evidence="1">
    <location>
        <begin position="201"/>
        <end position="351"/>
    </location>
</feature>